<reference evidence="2" key="1">
    <citation type="journal article" date="2020" name="Nat. Ecol. Evol.">
        <title>Deeply conserved synteny resolves early events in vertebrate evolution.</title>
        <authorList>
            <person name="Simakov O."/>
            <person name="Marletaz F."/>
            <person name="Yue J.X."/>
            <person name="O'Connell B."/>
            <person name="Jenkins J."/>
            <person name="Brandt A."/>
            <person name="Calef R."/>
            <person name="Tung C.H."/>
            <person name="Huang T.K."/>
            <person name="Schmutz J."/>
            <person name="Satoh N."/>
            <person name="Yu J.K."/>
            <person name="Putnam N.H."/>
            <person name="Green R.E."/>
            <person name="Rokhsar D.S."/>
        </authorList>
    </citation>
    <scope>NUCLEOTIDE SEQUENCE [LARGE SCALE GENOMIC DNA]</scope>
    <source>
        <strain evidence="2">S238N-H82</strain>
    </source>
</reference>
<dbReference type="GeneID" id="118407153"/>
<evidence type="ECO:0000313" key="2">
    <source>
        <dbReference type="Proteomes" id="UP000001554"/>
    </source>
</evidence>
<gene>
    <name evidence="3" type="primary">LOC118407153</name>
</gene>
<protein>
    <submittedName>
        <fullName evidence="3">Uncharacterized protein LOC118407153</fullName>
    </submittedName>
</protein>
<keyword evidence="1" id="KW-0812">Transmembrane</keyword>
<keyword evidence="2" id="KW-1185">Reference proteome</keyword>
<proteinExistence type="predicted"/>
<name>A0A9J7HSB5_BRAFL</name>
<evidence type="ECO:0000256" key="1">
    <source>
        <dbReference type="SAM" id="Phobius"/>
    </source>
</evidence>
<evidence type="ECO:0000313" key="3">
    <source>
        <dbReference type="RefSeq" id="XP_035663465.1"/>
    </source>
</evidence>
<organism evidence="2 3">
    <name type="scientific">Branchiostoma floridae</name>
    <name type="common">Florida lancelet</name>
    <name type="synonym">Amphioxus</name>
    <dbReference type="NCBI Taxonomy" id="7739"/>
    <lineage>
        <taxon>Eukaryota</taxon>
        <taxon>Metazoa</taxon>
        <taxon>Chordata</taxon>
        <taxon>Cephalochordata</taxon>
        <taxon>Leptocardii</taxon>
        <taxon>Amphioxiformes</taxon>
        <taxon>Branchiostomatidae</taxon>
        <taxon>Branchiostoma</taxon>
    </lineage>
</organism>
<dbReference type="AlphaFoldDB" id="A0A9J7HSB5"/>
<keyword evidence="1" id="KW-0472">Membrane</keyword>
<dbReference type="KEGG" id="bfo:118407153"/>
<sequence>MNIGSGLGLLGLASFLCNSVILWYYGDKKMEVDKKGHMFLKEGCSYYLMKVCRCLKSCCCCFCCCLTPCCNWLVRCYKSCCCCFCCCVEEGAGTYAELPDACEQEQDDENITFAKPAPNYGQVQTV</sequence>
<reference evidence="3" key="2">
    <citation type="submission" date="2025-08" db="UniProtKB">
        <authorList>
            <consortium name="RefSeq"/>
        </authorList>
    </citation>
    <scope>IDENTIFICATION</scope>
    <source>
        <strain evidence="3">S238N-H82</strain>
        <tissue evidence="3">Testes</tissue>
    </source>
</reference>
<dbReference type="RefSeq" id="XP_035663465.1">
    <property type="nucleotide sequence ID" value="XM_035807572.1"/>
</dbReference>
<feature type="transmembrane region" description="Helical" evidence="1">
    <location>
        <begin position="6"/>
        <end position="25"/>
    </location>
</feature>
<keyword evidence="1" id="KW-1133">Transmembrane helix</keyword>
<accession>A0A9J7HSB5</accession>
<dbReference type="Proteomes" id="UP000001554">
    <property type="component" value="Chromosome 19"/>
</dbReference>